<accession>A0A8T0UMH9</accession>
<keyword evidence="3" id="KW-1185">Reference proteome</keyword>
<dbReference type="Pfam" id="PF03372">
    <property type="entry name" value="Exo_endo_phos"/>
    <property type="match status" value="1"/>
</dbReference>
<name>A0A8T0UMH9_PANVG</name>
<protein>
    <recommendedName>
        <fullName evidence="1">Endonuclease/exonuclease/phosphatase domain-containing protein</fullName>
    </recommendedName>
</protein>
<evidence type="ECO:0000259" key="1">
    <source>
        <dbReference type="Pfam" id="PF03372"/>
    </source>
</evidence>
<gene>
    <name evidence="2" type="ORF">PVAP13_3KG057327</name>
</gene>
<dbReference type="Gene3D" id="3.60.10.10">
    <property type="entry name" value="Endonuclease/exonuclease/phosphatase"/>
    <property type="match status" value="1"/>
</dbReference>
<dbReference type="SUPFAM" id="SSF56219">
    <property type="entry name" value="DNase I-like"/>
    <property type="match status" value="1"/>
</dbReference>
<comment type="caution">
    <text evidence="2">The sequence shown here is derived from an EMBL/GenBank/DDBJ whole genome shotgun (WGS) entry which is preliminary data.</text>
</comment>
<dbReference type="InterPro" id="IPR036691">
    <property type="entry name" value="Endo/exonu/phosph_ase_sf"/>
</dbReference>
<reference evidence="2" key="1">
    <citation type="submission" date="2020-05" db="EMBL/GenBank/DDBJ databases">
        <title>WGS assembly of Panicum virgatum.</title>
        <authorList>
            <person name="Lovell J.T."/>
            <person name="Jenkins J."/>
            <person name="Shu S."/>
            <person name="Juenger T.E."/>
            <person name="Schmutz J."/>
        </authorList>
    </citation>
    <scope>NUCLEOTIDE SEQUENCE</scope>
    <source>
        <strain evidence="2">AP13</strain>
    </source>
</reference>
<dbReference type="InterPro" id="IPR005135">
    <property type="entry name" value="Endo/exonuclease/phosphatase"/>
</dbReference>
<dbReference type="AlphaFoldDB" id="A0A8T0UMH9"/>
<feature type="domain" description="Endonuclease/exonuclease/phosphatase" evidence="1">
    <location>
        <begin position="6"/>
        <end position="126"/>
    </location>
</feature>
<proteinExistence type="predicted"/>
<sequence length="159" mass="18065">MKIIFWNIRGMGQLARVRQLKELMSQEKVDIIGIQETIKQSFSSQELERLSLGGPFSWNWVPSRGHSGGILIGVKEDLLKVENWEQGEFFVGATVRHRILNFRWDVLVVYGPANHEVSMSFLEELRMGCQEAELPLMIGGILISSDVYKTKAQGLVMKS</sequence>
<dbReference type="EMBL" id="CM029041">
    <property type="protein sequence ID" value="KAG2623378.1"/>
    <property type="molecule type" value="Genomic_DNA"/>
</dbReference>
<dbReference type="GO" id="GO:0003824">
    <property type="term" value="F:catalytic activity"/>
    <property type="evidence" value="ECO:0007669"/>
    <property type="project" value="InterPro"/>
</dbReference>
<evidence type="ECO:0000313" key="3">
    <source>
        <dbReference type="Proteomes" id="UP000823388"/>
    </source>
</evidence>
<organism evidence="2 3">
    <name type="scientific">Panicum virgatum</name>
    <name type="common">Blackwell switchgrass</name>
    <dbReference type="NCBI Taxonomy" id="38727"/>
    <lineage>
        <taxon>Eukaryota</taxon>
        <taxon>Viridiplantae</taxon>
        <taxon>Streptophyta</taxon>
        <taxon>Embryophyta</taxon>
        <taxon>Tracheophyta</taxon>
        <taxon>Spermatophyta</taxon>
        <taxon>Magnoliopsida</taxon>
        <taxon>Liliopsida</taxon>
        <taxon>Poales</taxon>
        <taxon>Poaceae</taxon>
        <taxon>PACMAD clade</taxon>
        <taxon>Panicoideae</taxon>
        <taxon>Panicodae</taxon>
        <taxon>Paniceae</taxon>
        <taxon>Panicinae</taxon>
        <taxon>Panicum</taxon>
        <taxon>Panicum sect. Hiantes</taxon>
    </lineage>
</organism>
<dbReference type="Proteomes" id="UP000823388">
    <property type="component" value="Chromosome 3K"/>
</dbReference>
<evidence type="ECO:0000313" key="2">
    <source>
        <dbReference type="EMBL" id="KAG2623378.1"/>
    </source>
</evidence>